<evidence type="ECO:0000313" key="1">
    <source>
        <dbReference type="EMBL" id="KAF1938082.1"/>
    </source>
</evidence>
<dbReference type="SUPFAM" id="SSF50370">
    <property type="entry name" value="Ricin B-like lectins"/>
    <property type="match status" value="1"/>
</dbReference>
<name>A0A6A5SDW9_9PLEO</name>
<organism evidence="1 2">
    <name type="scientific">Clathrospora elynae</name>
    <dbReference type="NCBI Taxonomy" id="706981"/>
    <lineage>
        <taxon>Eukaryota</taxon>
        <taxon>Fungi</taxon>
        <taxon>Dikarya</taxon>
        <taxon>Ascomycota</taxon>
        <taxon>Pezizomycotina</taxon>
        <taxon>Dothideomycetes</taxon>
        <taxon>Pleosporomycetidae</taxon>
        <taxon>Pleosporales</taxon>
        <taxon>Diademaceae</taxon>
        <taxon>Clathrospora</taxon>
    </lineage>
</organism>
<sequence>MAQVSKIDPNQWYSLYIGTGTQNLVGTTLFQADRSVGTVYIAGEDTSKRNQRWQIFKLNSTAWILRSQAGGPNAYLGTFYAEPEVTEGKTVPRIVRGDIADASVFWTIGSWGDTTWYFSNLANGTGYRLMLKPTGGYLAMSPNITAPQVGQKWQFDTITAINDQRYSSVNVSRLSWIGEVETILKLRFFSWSTQ</sequence>
<keyword evidence="2" id="KW-1185">Reference proteome</keyword>
<dbReference type="AlphaFoldDB" id="A0A6A5SDW9"/>
<dbReference type="EMBL" id="ML976115">
    <property type="protein sequence ID" value="KAF1938082.1"/>
    <property type="molecule type" value="Genomic_DNA"/>
</dbReference>
<evidence type="ECO:0000313" key="2">
    <source>
        <dbReference type="Proteomes" id="UP000800038"/>
    </source>
</evidence>
<proteinExistence type="predicted"/>
<gene>
    <name evidence="1" type="ORF">EJ02DRAFT_474625</name>
</gene>
<protein>
    <recommendedName>
        <fullName evidence="3">Ricin B lectin domain-containing protein</fullName>
    </recommendedName>
</protein>
<reference evidence="1" key="1">
    <citation type="journal article" date="2020" name="Stud. Mycol.">
        <title>101 Dothideomycetes genomes: a test case for predicting lifestyles and emergence of pathogens.</title>
        <authorList>
            <person name="Haridas S."/>
            <person name="Albert R."/>
            <person name="Binder M."/>
            <person name="Bloem J."/>
            <person name="Labutti K."/>
            <person name="Salamov A."/>
            <person name="Andreopoulos B."/>
            <person name="Baker S."/>
            <person name="Barry K."/>
            <person name="Bills G."/>
            <person name="Bluhm B."/>
            <person name="Cannon C."/>
            <person name="Castanera R."/>
            <person name="Culley D."/>
            <person name="Daum C."/>
            <person name="Ezra D."/>
            <person name="Gonzalez J."/>
            <person name="Henrissat B."/>
            <person name="Kuo A."/>
            <person name="Liang C."/>
            <person name="Lipzen A."/>
            <person name="Lutzoni F."/>
            <person name="Magnuson J."/>
            <person name="Mondo S."/>
            <person name="Nolan M."/>
            <person name="Ohm R."/>
            <person name="Pangilinan J."/>
            <person name="Park H.-J."/>
            <person name="Ramirez L."/>
            <person name="Alfaro M."/>
            <person name="Sun H."/>
            <person name="Tritt A."/>
            <person name="Yoshinaga Y."/>
            <person name="Zwiers L.-H."/>
            <person name="Turgeon B."/>
            <person name="Goodwin S."/>
            <person name="Spatafora J."/>
            <person name="Crous P."/>
            <person name="Grigoriev I."/>
        </authorList>
    </citation>
    <scope>NUCLEOTIDE SEQUENCE</scope>
    <source>
        <strain evidence="1">CBS 161.51</strain>
    </source>
</reference>
<dbReference type="OrthoDB" id="4158815at2759"/>
<dbReference type="InterPro" id="IPR035992">
    <property type="entry name" value="Ricin_B-like_lectins"/>
</dbReference>
<evidence type="ECO:0008006" key="3">
    <source>
        <dbReference type="Google" id="ProtNLM"/>
    </source>
</evidence>
<dbReference type="Proteomes" id="UP000800038">
    <property type="component" value="Unassembled WGS sequence"/>
</dbReference>
<accession>A0A6A5SDW9</accession>